<dbReference type="SMART" id="SM00418">
    <property type="entry name" value="HTH_ARSR"/>
    <property type="match status" value="1"/>
</dbReference>
<name>A0ABP3LRU0_SACER</name>
<organism evidence="2 3">
    <name type="scientific">Saccharopolyspora erythraea</name>
    <name type="common">Streptomyces erythraeus</name>
    <dbReference type="NCBI Taxonomy" id="1836"/>
    <lineage>
        <taxon>Bacteria</taxon>
        <taxon>Bacillati</taxon>
        <taxon>Actinomycetota</taxon>
        <taxon>Actinomycetes</taxon>
        <taxon>Pseudonocardiales</taxon>
        <taxon>Pseudonocardiaceae</taxon>
        <taxon>Saccharopolyspora</taxon>
    </lineage>
</organism>
<reference evidence="3" key="1">
    <citation type="journal article" date="2019" name="Int. J. Syst. Evol. Microbiol.">
        <title>The Global Catalogue of Microorganisms (GCM) 10K type strain sequencing project: providing services to taxonomists for standard genome sequencing and annotation.</title>
        <authorList>
            <consortium name="The Broad Institute Genomics Platform"/>
            <consortium name="The Broad Institute Genome Sequencing Center for Infectious Disease"/>
            <person name="Wu L."/>
            <person name="Ma J."/>
        </authorList>
    </citation>
    <scope>NUCLEOTIDE SEQUENCE [LARGE SCALE GENOMIC DNA]</scope>
    <source>
        <strain evidence="3">JCM 10303</strain>
    </source>
</reference>
<dbReference type="PANTHER" id="PTHR38600:SF1">
    <property type="entry name" value="TRANSCRIPTIONAL REGULATORY PROTEIN"/>
    <property type="match status" value="1"/>
</dbReference>
<proteinExistence type="predicted"/>
<dbReference type="Proteomes" id="UP001500729">
    <property type="component" value="Unassembled WGS sequence"/>
</dbReference>
<dbReference type="PANTHER" id="PTHR38600">
    <property type="entry name" value="TRANSCRIPTIONAL REGULATORY PROTEIN"/>
    <property type="match status" value="1"/>
</dbReference>
<protein>
    <submittedName>
        <fullName evidence="2">Metalloregulator ArsR/SmtB family transcription factor</fullName>
    </submittedName>
</protein>
<dbReference type="SUPFAM" id="SSF46785">
    <property type="entry name" value="Winged helix' DNA-binding domain"/>
    <property type="match status" value="1"/>
</dbReference>
<evidence type="ECO:0000313" key="3">
    <source>
        <dbReference type="Proteomes" id="UP001500729"/>
    </source>
</evidence>
<dbReference type="InterPro" id="IPR036388">
    <property type="entry name" value="WH-like_DNA-bd_sf"/>
</dbReference>
<dbReference type="NCBIfam" id="NF033788">
    <property type="entry name" value="HTH_metalloreg"/>
    <property type="match status" value="1"/>
</dbReference>
<sequence length="109" mass="11781">MSERGGSGVDEVLVALSDPTRRRLLDLLGERGEASATGLAAGLPVSRQAVVKHLGVLESAGLVVARRHGREVRYAVRPEPLDLTARWMAALAASWDRKLDAIKRRAESD</sequence>
<accession>A0ABP3LRU0</accession>
<feature type="domain" description="HTH arsR-type" evidence="1">
    <location>
        <begin position="1"/>
        <end position="98"/>
    </location>
</feature>
<dbReference type="Pfam" id="PF12840">
    <property type="entry name" value="HTH_20"/>
    <property type="match status" value="1"/>
</dbReference>
<dbReference type="EMBL" id="BAAAGS010000001">
    <property type="protein sequence ID" value="GAA0506121.1"/>
    <property type="molecule type" value="Genomic_DNA"/>
</dbReference>
<dbReference type="PROSITE" id="PS50987">
    <property type="entry name" value="HTH_ARSR_2"/>
    <property type="match status" value="1"/>
</dbReference>
<dbReference type="InterPro" id="IPR001845">
    <property type="entry name" value="HTH_ArsR_DNA-bd_dom"/>
</dbReference>
<keyword evidence="3" id="KW-1185">Reference proteome</keyword>
<evidence type="ECO:0000313" key="2">
    <source>
        <dbReference type="EMBL" id="GAA0506121.1"/>
    </source>
</evidence>
<dbReference type="InterPro" id="IPR036390">
    <property type="entry name" value="WH_DNA-bd_sf"/>
</dbReference>
<evidence type="ECO:0000259" key="1">
    <source>
        <dbReference type="PROSITE" id="PS50987"/>
    </source>
</evidence>
<dbReference type="InterPro" id="IPR011991">
    <property type="entry name" value="ArsR-like_HTH"/>
</dbReference>
<dbReference type="CDD" id="cd00090">
    <property type="entry name" value="HTH_ARSR"/>
    <property type="match status" value="1"/>
</dbReference>
<dbReference type="PRINTS" id="PR00778">
    <property type="entry name" value="HTHARSR"/>
</dbReference>
<dbReference type="Gene3D" id="1.10.10.10">
    <property type="entry name" value="Winged helix-like DNA-binding domain superfamily/Winged helix DNA-binding domain"/>
    <property type="match status" value="1"/>
</dbReference>
<dbReference type="RefSeq" id="WP_009944403.1">
    <property type="nucleotide sequence ID" value="NZ_BAAAGS010000001.1"/>
</dbReference>
<comment type="caution">
    <text evidence="2">The sequence shown here is derived from an EMBL/GenBank/DDBJ whole genome shotgun (WGS) entry which is preliminary data.</text>
</comment>
<gene>
    <name evidence="2" type="ORF">GCM10009533_01030</name>
</gene>